<dbReference type="GO" id="GO:0005524">
    <property type="term" value="F:ATP binding"/>
    <property type="evidence" value="ECO:0007669"/>
    <property type="project" value="UniProtKB-KW"/>
</dbReference>
<evidence type="ECO:0000256" key="4">
    <source>
        <dbReference type="ARBA" id="ARBA00022695"/>
    </source>
</evidence>
<keyword evidence="8" id="KW-0460">Magnesium</keyword>
<evidence type="ECO:0000256" key="1">
    <source>
        <dbReference type="ARBA" id="ARBA00001946"/>
    </source>
</evidence>
<dbReference type="AlphaFoldDB" id="A0A936NBE3"/>
<evidence type="ECO:0000259" key="10">
    <source>
        <dbReference type="Pfam" id="PF01909"/>
    </source>
</evidence>
<keyword evidence="3" id="KW-0808">Transferase</keyword>
<dbReference type="GO" id="GO:0016779">
    <property type="term" value="F:nucleotidyltransferase activity"/>
    <property type="evidence" value="ECO:0007669"/>
    <property type="project" value="UniProtKB-KW"/>
</dbReference>
<proteinExistence type="inferred from homology"/>
<evidence type="ECO:0000256" key="8">
    <source>
        <dbReference type="ARBA" id="ARBA00022842"/>
    </source>
</evidence>
<evidence type="ECO:0000256" key="3">
    <source>
        <dbReference type="ARBA" id="ARBA00022679"/>
    </source>
</evidence>
<keyword evidence="7" id="KW-0067">ATP-binding</keyword>
<evidence type="ECO:0000256" key="5">
    <source>
        <dbReference type="ARBA" id="ARBA00022723"/>
    </source>
</evidence>
<keyword evidence="5" id="KW-0479">Metal-binding</keyword>
<evidence type="ECO:0000256" key="6">
    <source>
        <dbReference type="ARBA" id="ARBA00022741"/>
    </source>
</evidence>
<evidence type="ECO:0000313" key="11">
    <source>
        <dbReference type="EMBL" id="MBK9296559.1"/>
    </source>
</evidence>
<evidence type="ECO:0000256" key="9">
    <source>
        <dbReference type="ARBA" id="ARBA00038276"/>
    </source>
</evidence>
<sequence length="96" mass="10476">MGPRRKLVEENRDAIAAAVRRHRGTSVAIFGSVARGDDGEGSDIDFLVEFATDSSLFDLLHLQDELESILDCPVDVVSAGGLKERDDHIRREAVGL</sequence>
<gene>
    <name evidence="11" type="ORF">IPN02_06850</name>
</gene>
<comment type="caution">
    <text evidence="11">The sequence shown here is derived from an EMBL/GenBank/DDBJ whole genome shotgun (WGS) entry which is preliminary data.</text>
</comment>
<dbReference type="SUPFAM" id="SSF81301">
    <property type="entry name" value="Nucleotidyltransferase"/>
    <property type="match status" value="1"/>
</dbReference>
<dbReference type="CDD" id="cd05403">
    <property type="entry name" value="NT_KNTase_like"/>
    <property type="match status" value="1"/>
</dbReference>
<evidence type="ECO:0000256" key="2">
    <source>
        <dbReference type="ARBA" id="ARBA00022649"/>
    </source>
</evidence>
<dbReference type="EMBL" id="JADJZA010000003">
    <property type="protein sequence ID" value="MBK9296559.1"/>
    <property type="molecule type" value="Genomic_DNA"/>
</dbReference>
<keyword evidence="2" id="KW-1277">Toxin-antitoxin system</keyword>
<dbReference type="Proteomes" id="UP000727993">
    <property type="component" value="Unassembled WGS sequence"/>
</dbReference>
<evidence type="ECO:0000256" key="7">
    <source>
        <dbReference type="ARBA" id="ARBA00022840"/>
    </source>
</evidence>
<feature type="domain" description="Polymerase nucleotidyl transferase" evidence="10">
    <location>
        <begin position="18"/>
        <end position="84"/>
    </location>
</feature>
<protein>
    <submittedName>
        <fullName evidence="11">Nucleotidyltransferase family protein</fullName>
    </submittedName>
</protein>
<keyword evidence="6" id="KW-0547">Nucleotide-binding</keyword>
<dbReference type="InterPro" id="IPR043519">
    <property type="entry name" value="NT_sf"/>
</dbReference>
<name>A0A936NBE3_9ACTN</name>
<organism evidence="11 12">
    <name type="scientific">Candidatus Neomicrothrix subdominans</name>
    <dbReference type="NCBI Taxonomy" id="2954438"/>
    <lineage>
        <taxon>Bacteria</taxon>
        <taxon>Bacillati</taxon>
        <taxon>Actinomycetota</taxon>
        <taxon>Acidimicrobiia</taxon>
        <taxon>Acidimicrobiales</taxon>
        <taxon>Microthrixaceae</taxon>
        <taxon>Candidatus Neomicrothrix</taxon>
    </lineage>
</organism>
<dbReference type="PANTHER" id="PTHR33571">
    <property type="entry name" value="SSL8005 PROTEIN"/>
    <property type="match status" value="1"/>
</dbReference>
<comment type="cofactor">
    <cofactor evidence="1">
        <name>Mg(2+)</name>
        <dbReference type="ChEBI" id="CHEBI:18420"/>
    </cofactor>
</comment>
<accession>A0A936NBE3</accession>
<evidence type="ECO:0000313" key="12">
    <source>
        <dbReference type="Proteomes" id="UP000727993"/>
    </source>
</evidence>
<dbReference type="GO" id="GO:0046872">
    <property type="term" value="F:metal ion binding"/>
    <property type="evidence" value="ECO:0007669"/>
    <property type="project" value="UniProtKB-KW"/>
</dbReference>
<dbReference type="InterPro" id="IPR052038">
    <property type="entry name" value="Type-VII_TA_antitoxin"/>
</dbReference>
<dbReference type="PANTHER" id="PTHR33571:SF12">
    <property type="entry name" value="BSL3053 PROTEIN"/>
    <property type="match status" value="1"/>
</dbReference>
<comment type="similarity">
    <text evidence="9">Belongs to the MntA antitoxin family.</text>
</comment>
<dbReference type="Pfam" id="PF01909">
    <property type="entry name" value="NTP_transf_2"/>
    <property type="match status" value="1"/>
</dbReference>
<keyword evidence="4" id="KW-0548">Nucleotidyltransferase</keyword>
<dbReference type="InterPro" id="IPR002934">
    <property type="entry name" value="Polymerase_NTP_transf_dom"/>
</dbReference>
<reference evidence="11 12" key="1">
    <citation type="submission" date="2020-10" db="EMBL/GenBank/DDBJ databases">
        <title>Connecting structure to function with the recovery of over 1000 high-quality activated sludge metagenome-assembled genomes encoding full-length rRNA genes using long-read sequencing.</title>
        <authorList>
            <person name="Singleton C.M."/>
            <person name="Petriglieri F."/>
            <person name="Kristensen J.M."/>
            <person name="Kirkegaard R.H."/>
            <person name="Michaelsen T.Y."/>
            <person name="Andersen M.H."/>
            <person name="Karst S.M."/>
            <person name="Dueholm M.S."/>
            <person name="Nielsen P.H."/>
            <person name="Albertsen M."/>
        </authorList>
    </citation>
    <scope>NUCLEOTIDE SEQUENCE [LARGE SCALE GENOMIC DNA]</scope>
    <source>
        <strain evidence="11">Lyne_18-Q3-R50-59_MAXAC.006</strain>
    </source>
</reference>
<dbReference type="Gene3D" id="3.30.460.10">
    <property type="entry name" value="Beta Polymerase, domain 2"/>
    <property type="match status" value="1"/>
</dbReference>